<evidence type="ECO:0000313" key="1">
    <source>
        <dbReference type="EMBL" id="KAH1057706.1"/>
    </source>
</evidence>
<dbReference type="Gene3D" id="2.120.10.80">
    <property type="entry name" value="Kelch-type beta propeller"/>
    <property type="match status" value="1"/>
</dbReference>
<name>A0A9D3UUL1_9ROSI</name>
<dbReference type="EMBL" id="JAIQCV010000010">
    <property type="protein sequence ID" value="KAH1057706.1"/>
    <property type="molecule type" value="Genomic_DNA"/>
</dbReference>
<keyword evidence="2" id="KW-1185">Reference proteome</keyword>
<proteinExistence type="predicted"/>
<dbReference type="OrthoDB" id="935257at2759"/>
<dbReference type="Proteomes" id="UP000828251">
    <property type="component" value="Unassembled WGS sequence"/>
</dbReference>
<sequence length="198" mass="22655">MISRSTDQVFRFDFKHTELGWVKVTSMLYCRGFSEVLALQGKIYVFEGSDVCFGEVYDVSGNIWVPMCAPSIAECSEISHPVLPDSSRSRILVHFRADRSLYAYYYNDNSWAYDVLDKKWLPVKLLTEFSSHPPVGAPLIHLGNDKWCMVWHSYTLNCFEHVKFRMWNNGHGEIYAAVDGGHGTSASFRSADHEILMP</sequence>
<accession>A0A9D3UUL1</accession>
<evidence type="ECO:0000313" key="2">
    <source>
        <dbReference type="Proteomes" id="UP000828251"/>
    </source>
</evidence>
<gene>
    <name evidence="1" type="ORF">J1N35_035771</name>
</gene>
<dbReference type="SUPFAM" id="SSF117281">
    <property type="entry name" value="Kelch motif"/>
    <property type="match status" value="1"/>
</dbReference>
<reference evidence="1 2" key="1">
    <citation type="journal article" date="2021" name="Plant Biotechnol. J.">
        <title>Multi-omics assisted identification of the key and species-specific regulatory components of drought-tolerant mechanisms in Gossypium stocksii.</title>
        <authorList>
            <person name="Yu D."/>
            <person name="Ke L."/>
            <person name="Zhang D."/>
            <person name="Wu Y."/>
            <person name="Sun Y."/>
            <person name="Mei J."/>
            <person name="Sun J."/>
            <person name="Sun Y."/>
        </authorList>
    </citation>
    <scope>NUCLEOTIDE SEQUENCE [LARGE SCALE GENOMIC DNA]</scope>
    <source>
        <strain evidence="2">cv. E1</strain>
        <tissue evidence="1">Leaf</tissue>
    </source>
</reference>
<protein>
    <submittedName>
        <fullName evidence="1">Uncharacterized protein</fullName>
    </submittedName>
</protein>
<dbReference type="AlphaFoldDB" id="A0A9D3UUL1"/>
<comment type="caution">
    <text evidence="1">The sequence shown here is derived from an EMBL/GenBank/DDBJ whole genome shotgun (WGS) entry which is preliminary data.</text>
</comment>
<organism evidence="1 2">
    <name type="scientific">Gossypium stocksii</name>
    <dbReference type="NCBI Taxonomy" id="47602"/>
    <lineage>
        <taxon>Eukaryota</taxon>
        <taxon>Viridiplantae</taxon>
        <taxon>Streptophyta</taxon>
        <taxon>Embryophyta</taxon>
        <taxon>Tracheophyta</taxon>
        <taxon>Spermatophyta</taxon>
        <taxon>Magnoliopsida</taxon>
        <taxon>eudicotyledons</taxon>
        <taxon>Gunneridae</taxon>
        <taxon>Pentapetalae</taxon>
        <taxon>rosids</taxon>
        <taxon>malvids</taxon>
        <taxon>Malvales</taxon>
        <taxon>Malvaceae</taxon>
        <taxon>Malvoideae</taxon>
        <taxon>Gossypium</taxon>
    </lineage>
</organism>
<dbReference type="InterPro" id="IPR015915">
    <property type="entry name" value="Kelch-typ_b-propeller"/>
</dbReference>